<sequence length="363" mass="37662">MAFGPPSGGTAGPPGHDLHHHGDVDAAEGLVDFAVNVQGDGPPRWLRDRLAATLDDLGRYPGAAHDAQARAAAGARHGRPPEQVLTLAGSAEGFALLPWLAPRRAVVVHPGFTEPEAALRDAGIDVTRVLTDAREGHALDPAAVPAEADLVVVGNPTNPTGVLHPAETIRSLARPGRVLLVDEAFADAVPGEPESVAGDASLPGLLVFRSLTKTWALAGLRAGYALGDPVLLARLAAPRPHWPVSTLALEAIVACCEPAALSAADQRARELAGHRVEQAAALAGIEGIEVLPGSAPYLLLHLPDGRGEAVRARLRAEGIAVRRCDTFPGLGPDHLRVAVRPPRTARVLVEALDTALRDLAVAA</sequence>
<dbReference type="EC" id="2.6.1.-" evidence="9"/>
<keyword evidence="13" id="KW-1185">Reference proteome</keyword>
<evidence type="ECO:0000313" key="13">
    <source>
        <dbReference type="Proteomes" id="UP000291591"/>
    </source>
</evidence>
<keyword evidence="7" id="KW-0368">Histidine biosynthesis</keyword>
<organism evidence="12 13">
    <name type="scientific">Pseudonocardia sediminis</name>
    <dbReference type="NCBI Taxonomy" id="1397368"/>
    <lineage>
        <taxon>Bacteria</taxon>
        <taxon>Bacillati</taxon>
        <taxon>Actinomycetota</taxon>
        <taxon>Actinomycetes</taxon>
        <taxon>Pseudonocardiales</taxon>
        <taxon>Pseudonocardiaceae</taxon>
        <taxon>Pseudonocardia</taxon>
    </lineage>
</organism>
<dbReference type="GO" id="GO:0004400">
    <property type="term" value="F:histidinol-phosphate transaminase activity"/>
    <property type="evidence" value="ECO:0007669"/>
    <property type="project" value="UniProtKB-EC"/>
</dbReference>
<dbReference type="InterPro" id="IPR050106">
    <property type="entry name" value="HistidinolP_aminotransfase"/>
</dbReference>
<evidence type="ECO:0000256" key="10">
    <source>
        <dbReference type="SAM" id="MobiDB-lite"/>
    </source>
</evidence>
<dbReference type="Pfam" id="PF00155">
    <property type="entry name" value="Aminotran_1_2"/>
    <property type="match status" value="1"/>
</dbReference>
<dbReference type="InterPro" id="IPR004839">
    <property type="entry name" value="Aminotransferase_I/II_large"/>
</dbReference>
<evidence type="ECO:0000256" key="7">
    <source>
        <dbReference type="ARBA" id="ARBA00023102"/>
    </source>
</evidence>
<keyword evidence="3 9" id="KW-0032">Aminotransferase</keyword>
<comment type="cofactor">
    <cofactor evidence="9">
        <name>pyridoxal 5'-phosphate</name>
        <dbReference type="ChEBI" id="CHEBI:597326"/>
    </cofactor>
</comment>
<dbReference type="OrthoDB" id="3401872at2"/>
<dbReference type="NCBIfam" id="NF005915">
    <property type="entry name" value="PRK07908.1"/>
    <property type="match status" value="1"/>
</dbReference>
<comment type="similarity">
    <text evidence="2">Belongs to the class-II pyridoxal-phosphate-dependent aminotransferase family. Histidinol-phosphate aminotransferase subfamily.</text>
</comment>
<feature type="region of interest" description="Disordered" evidence="10">
    <location>
        <begin position="1"/>
        <end position="22"/>
    </location>
</feature>
<comment type="pathway">
    <text evidence="1">Amino-acid biosynthesis; L-histidine biosynthesis; L-histidine from 5-phospho-alpha-D-ribose 1-diphosphate: step 7/9.</text>
</comment>
<dbReference type="InterPro" id="IPR015424">
    <property type="entry name" value="PyrdxlP-dep_Trfase"/>
</dbReference>
<dbReference type="EMBL" id="SHKL01000001">
    <property type="protein sequence ID" value="RZT85320.1"/>
    <property type="molecule type" value="Genomic_DNA"/>
</dbReference>
<keyword evidence="5 9" id="KW-0808">Transferase</keyword>
<evidence type="ECO:0000256" key="9">
    <source>
        <dbReference type="RuleBase" id="RU000481"/>
    </source>
</evidence>
<dbReference type="CDD" id="cd00609">
    <property type="entry name" value="AAT_like"/>
    <property type="match status" value="1"/>
</dbReference>
<evidence type="ECO:0000256" key="6">
    <source>
        <dbReference type="ARBA" id="ARBA00022898"/>
    </source>
</evidence>
<dbReference type="PROSITE" id="PS00105">
    <property type="entry name" value="AA_TRANSFER_CLASS_1"/>
    <property type="match status" value="1"/>
</dbReference>
<accession>A0A4V2FQM7</accession>
<dbReference type="Gene3D" id="3.40.640.10">
    <property type="entry name" value="Type I PLP-dependent aspartate aminotransferase-like (Major domain)"/>
    <property type="match status" value="1"/>
</dbReference>
<comment type="similarity">
    <text evidence="9">Belongs to the class-I pyridoxal-phosphate-dependent aminotransferase family.</text>
</comment>
<dbReference type="InterPro" id="IPR015422">
    <property type="entry name" value="PyrdxlP-dep_Trfase_small"/>
</dbReference>
<dbReference type="InterPro" id="IPR015421">
    <property type="entry name" value="PyrdxlP-dep_Trfase_major"/>
</dbReference>
<keyword evidence="4" id="KW-0028">Amino-acid biosynthesis</keyword>
<feature type="compositionally biased region" description="Gly residues" evidence="10">
    <location>
        <begin position="1"/>
        <end position="12"/>
    </location>
</feature>
<proteinExistence type="inferred from homology"/>
<dbReference type="RefSeq" id="WP_130289798.1">
    <property type="nucleotide sequence ID" value="NZ_SHKL01000001.1"/>
</dbReference>
<evidence type="ECO:0000256" key="8">
    <source>
        <dbReference type="ARBA" id="ARBA00047481"/>
    </source>
</evidence>
<protein>
    <recommendedName>
        <fullName evidence="9">Aminotransferase</fullName>
        <ecNumber evidence="9">2.6.1.-</ecNumber>
    </recommendedName>
</protein>
<evidence type="ECO:0000256" key="5">
    <source>
        <dbReference type="ARBA" id="ARBA00022679"/>
    </source>
</evidence>
<comment type="catalytic activity">
    <reaction evidence="8">
        <text>L-histidinol phosphate + 2-oxoglutarate = 3-(imidazol-4-yl)-2-oxopropyl phosphate + L-glutamate</text>
        <dbReference type="Rhea" id="RHEA:23744"/>
        <dbReference type="ChEBI" id="CHEBI:16810"/>
        <dbReference type="ChEBI" id="CHEBI:29985"/>
        <dbReference type="ChEBI" id="CHEBI:57766"/>
        <dbReference type="ChEBI" id="CHEBI:57980"/>
        <dbReference type="EC" id="2.6.1.9"/>
    </reaction>
</comment>
<name>A0A4V2FQM7_PSEST</name>
<feature type="domain" description="Aminotransferase class I/classII large" evidence="11">
    <location>
        <begin position="42"/>
        <end position="352"/>
    </location>
</feature>
<reference evidence="12 13" key="1">
    <citation type="submission" date="2019-02" db="EMBL/GenBank/DDBJ databases">
        <title>Sequencing the genomes of 1000 actinobacteria strains.</title>
        <authorList>
            <person name="Klenk H.-P."/>
        </authorList>
    </citation>
    <scope>NUCLEOTIDE SEQUENCE [LARGE SCALE GENOMIC DNA]</scope>
    <source>
        <strain evidence="12 13">DSM 45779</strain>
    </source>
</reference>
<comment type="caution">
    <text evidence="12">The sequence shown here is derived from an EMBL/GenBank/DDBJ whole genome shotgun (WGS) entry which is preliminary data.</text>
</comment>
<evidence type="ECO:0000256" key="2">
    <source>
        <dbReference type="ARBA" id="ARBA00007970"/>
    </source>
</evidence>
<evidence type="ECO:0000313" key="12">
    <source>
        <dbReference type="EMBL" id="RZT85320.1"/>
    </source>
</evidence>
<dbReference type="SUPFAM" id="SSF53383">
    <property type="entry name" value="PLP-dependent transferases"/>
    <property type="match status" value="1"/>
</dbReference>
<dbReference type="PANTHER" id="PTHR43643:SF6">
    <property type="entry name" value="HISTIDINOL-PHOSPHATE AMINOTRANSFERASE"/>
    <property type="match status" value="1"/>
</dbReference>
<evidence type="ECO:0000259" key="11">
    <source>
        <dbReference type="Pfam" id="PF00155"/>
    </source>
</evidence>
<dbReference type="InterPro" id="IPR004838">
    <property type="entry name" value="NHTrfase_class1_PyrdxlP-BS"/>
</dbReference>
<evidence type="ECO:0000256" key="1">
    <source>
        <dbReference type="ARBA" id="ARBA00005011"/>
    </source>
</evidence>
<dbReference type="PANTHER" id="PTHR43643">
    <property type="entry name" value="HISTIDINOL-PHOSPHATE AMINOTRANSFERASE 2"/>
    <property type="match status" value="1"/>
</dbReference>
<dbReference type="GO" id="GO:0030170">
    <property type="term" value="F:pyridoxal phosphate binding"/>
    <property type="evidence" value="ECO:0007669"/>
    <property type="project" value="InterPro"/>
</dbReference>
<keyword evidence="6" id="KW-0663">Pyridoxal phosphate</keyword>
<dbReference type="GO" id="GO:0000105">
    <property type="term" value="P:L-histidine biosynthetic process"/>
    <property type="evidence" value="ECO:0007669"/>
    <property type="project" value="UniProtKB-KW"/>
</dbReference>
<evidence type="ECO:0000256" key="3">
    <source>
        <dbReference type="ARBA" id="ARBA00022576"/>
    </source>
</evidence>
<evidence type="ECO:0000256" key="4">
    <source>
        <dbReference type="ARBA" id="ARBA00022605"/>
    </source>
</evidence>
<gene>
    <name evidence="12" type="ORF">EV383_2184</name>
</gene>
<dbReference type="AlphaFoldDB" id="A0A4V2FQM7"/>
<dbReference type="Proteomes" id="UP000291591">
    <property type="component" value="Unassembled WGS sequence"/>
</dbReference>
<dbReference type="Gene3D" id="3.90.1150.10">
    <property type="entry name" value="Aspartate Aminotransferase, domain 1"/>
    <property type="match status" value="1"/>
</dbReference>